<dbReference type="InterPro" id="IPR029063">
    <property type="entry name" value="SAM-dependent_MTases_sf"/>
</dbReference>
<dbReference type="SUPFAM" id="SSF53335">
    <property type="entry name" value="S-adenosyl-L-methionine-dependent methyltransferases"/>
    <property type="match status" value="1"/>
</dbReference>
<evidence type="ECO:0000313" key="5">
    <source>
        <dbReference type="EMBL" id="AZG75636.1"/>
    </source>
</evidence>
<dbReference type="GO" id="GO:0008168">
    <property type="term" value="F:methyltransferase activity"/>
    <property type="evidence" value="ECO:0007669"/>
    <property type="project" value="UniProtKB-UniRule"/>
</dbReference>
<comment type="similarity">
    <text evidence="1 4">Belongs to the UPF0677 family.</text>
</comment>
<evidence type="ECO:0000256" key="3">
    <source>
        <dbReference type="ARBA" id="ARBA00022679"/>
    </source>
</evidence>
<evidence type="ECO:0000256" key="2">
    <source>
        <dbReference type="ARBA" id="ARBA00022603"/>
    </source>
</evidence>
<dbReference type="Gene3D" id="3.40.50.150">
    <property type="entry name" value="Vaccinia Virus protein VP39"/>
    <property type="match status" value="1"/>
</dbReference>
<dbReference type="KEGG" id="mros:EHO51_02145"/>
<dbReference type="EMBL" id="CP034086">
    <property type="protein sequence ID" value="AZG75636.1"/>
    <property type="molecule type" value="Genomic_DNA"/>
</dbReference>
<dbReference type="InterPro" id="IPR011610">
    <property type="entry name" value="SAM_mthyl_Trfase_ML2640-like"/>
</dbReference>
<dbReference type="PANTHER" id="PTHR43619:SF2">
    <property type="entry name" value="S-ADENOSYL-L-METHIONINE-DEPENDENT METHYLTRANSFERASES SUPERFAMILY PROTEIN"/>
    <property type="match status" value="1"/>
</dbReference>
<protein>
    <recommendedName>
        <fullName evidence="4">S-adenosyl-L-methionine-dependent methyltransferase</fullName>
        <ecNumber evidence="4">2.1.1.-</ecNumber>
    </recommendedName>
</protein>
<dbReference type="AlphaFoldDB" id="A0A3G8M139"/>
<evidence type="ECO:0000313" key="6">
    <source>
        <dbReference type="Proteomes" id="UP000273982"/>
    </source>
</evidence>
<keyword evidence="3 5" id="KW-0808">Transferase</keyword>
<reference evidence="5 6" key="1">
    <citation type="submission" date="2018-11" db="EMBL/GenBank/DDBJ databases">
        <title>Genome squencing of methanotrophic bacteria isolated from alkaline groundwater in Korea.</title>
        <authorList>
            <person name="Nguyen L.N."/>
        </authorList>
    </citation>
    <scope>NUCLEOTIDE SEQUENCE [LARGE SCALE GENOMIC DNA]</scope>
    <source>
        <strain evidence="5 6">GW6</strain>
    </source>
</reference>
<proteinExistence type="inferred from homology"/>
<evidence type="ECO:0000256" key="1">
    <source>
        <dbReference type="ARBA" id="ARBA00008138"/>
    </source>
</evidence>
<dbReference type="Proteomes" id="UP000273982">
    <property type="component" value="Chromosome"/>
</dbReference>
<dbReference type="NCBIfam" id="TIGR00027">
    <property type="entry name" value="mthyl_TIGR00027"/>
    <property type="match status" value="1"/>
</dbReference>
<keyword evidence="2 4" id="KW-0489">Methyltransferase</keyword>
<dbReference type="EC" id="2.1.1.-" evidence="4"/>
<dbReference type="GO" id="GO:0032259">
    <property type="term" value="P:methylation"/>
    <property type="evidence" value="ECO:0007669"/>
    <property type="project" value="UniProtKB-KW"/>
</dbReference>
<gene>
    <name evidence="5" type="ORF">EHO51_02145</name>
</gene>
<dbReference type="RefSeq" id="WP_124737506.1">
    <property type="nucleotide sequence ID" value="NZ_CP034086.1"/>
</dbReference>
<name>A0A3G8M139_9HYPH</name>
<evidence type="ECO:0000256" key="4">
    <source>
        <dbReference type="RuleBase" id="RU362030"/>
    </source>
</evidence>
<sequence length="276" mass="31381">MIKIQKVVGTAFVVAEFRNDENKEAHPLYRDPYVHLFLDRETKEAADRISQSFPPIRNNVRLRTRYFDDRLRHQIDQGRRQILILGAGLDTRPQRIAAEGVAYFEIDAPETQAFKQAKLKASNVDPNTTYIGADYVTDGMIGLLGRNGFDYKLPTHVIWEGNTMYLNEAFVCQILTDLMRHIERCSVSFDYMAEDVIKHTTGDPEITSVVERFAAMGAPWTYGIENLAEQTARCGASVFDRCTVADLYRTYWPDQPLASPLYGYYSLCTVGNAVTL</sequence>
<organism evidence="5 6">
    <name type="scientific">Methylocystis rosea</name>
    <dbReference type="NCBI Taxonomy" id="173366"/>
    <lineage>
        <taxon>Bacteria</taxon>
        <taxon>Pseudomonadati</taxon>
        <taxon>Pseudomonadota</taxon>
        <taxon>Alphaproteobacteria</taxon>
        <taxon>Hyphomicrobiales</taxon>
        <taxon>Methylocystaceae</taxon>
        <taxon>Methylocystis</taxon>
    </lineage>
</organism>
<dbReference type="InterPro" id="IPR007213">
    <property type="entry name" value="Ppm1/Ppm2/Tcmp"/>
</dbReference>
<dbReference type="Pfam" id="PF04072">
    <property type="entry name" value="LCM"/>
    <property type="match status" value="1"/>
</dbReference>
<dbReference type="PANTHER" id="PTHR43619">
    <property type="entry name" value="S-ADENOSYL-L-METHIONINE-DEPENDENT METHYLTRANSFERASE YKTD-RELATED"/>
    <property type="match status" value="1"/>
</dbReference>
<keyword evidence="4" id="KW-0949">S-adenosyl-L-methionine</keyword>
<accession>A0A3G8M139</accession>
<comment type="function">
    <text evidence="4">Exhibits S-adenosyl-L-methionine-dependent methyltransferase activity.</text>
</comment>